<dbReference type="Proteomes" id="UP000621447">
    <property type="component" value="Unassembled WGS sequence"/>
</dbReference>
<reference evidence="3 4" key="1">
    <citation type="submission" date="2020-06" db="EMBL/GenBank/DDBJ databases">
        <title>Sphingomonas hominis sp. nov., a member of the Sphingomonas, isolated from the hair of a 22-year-old girl.</title>
        <authorList>
            <person name="Zhang D.-F."/>
            <person name="Cui X.-W."/>
        </authorList>
    </citation>
    <scope>NUCLEOTIDE SEQUENCE [LARGE SCALE GENOMIC DNA]</scope>
    <source>
        <strain evidence="3 4">HHU CXW</strain>
    </source>
</reference>
<gene>
    <name evidence="3" type="ORF">HRV97_00795</name>
</gene>
<sequence>MRRAPALRVIAALALATASVIVQRDDASVAIYGTEGGLSQVHPRVEGGWPAAFVADDPATSVPYRLGVEDVFRPAPFVADVAFWYLAVGLLLWLARRAAASVSPRP</sequence>
<dbReference type="EMBL" id="JABULH010000001">
    <property type="protein sequence ID" value="NTS63694.1"/>
    <property type="molecule type" value="Genomic_DNA"/>
</dbReference>
<evidence type="ECO:0000313" key="4">
    <source>
        <dbReference type="Proteomes" id="UP000621447"/>
    </source>
</evidence>
<evidence type="ECO:0000256" key="1">
    <source>
        <dbReference type="SAM" id="Phobius"/>
    </source>
</evidence>
<comment type="caution">
    <text evidence="3">The sequence shown here is derived from an EMBL/GenBank/DDBJ whole genome shotgun (WGS) entry which is preliminary data.</text>
</comment>
<keyword evidence="4" id="KW-1185">Reference proteome</keyword>
<evidence type="ECO:0000313" key="3">
    <source>
        <dbReference type="EMBL" id="NTS63694.1"/>
    </source>
</evidence>
<proteinExistence type="predicted"/>
<keyword evidence="1" id="KW-1133">Transmembrane helix</keyword>
<dbReference type="RefSeq" id="WP_174191807.1">
    <property type="nucleotide sequence ID" value="NZ_JABULH010000001.1"/>
</dbReference>
<feature type="signal peptide" evidence="2">
    <location>
        <begin position="1"/>
        <end position="24"/>
    </location>
</feature>
<protein>
    <submittedName>
        <fullName evidence="3">Uncharacterized protein</fullName>
    </submittedName>
</protein>
<keyword evidence="1" id="KW-0812">Transmembrane</keyword>
<keyword evidence="2" id="KW-0732">Signal</keyword>
<feature type="transmembrane region" description="Helical" evidence="1">
    <location>
        <begin position="75"/>
        <end position="95"/>
    </location>
</feature>
<feature type="chain" id="PRO_5046994115" evidence="2">
    <location>
        <begin position="25"/>
        <end position="106"/>
    </location>
</feature>
<accession>A0ABX2JDR6</accession>
<name>A0ABX2JDR6_9SPHN</name>
<evidence type="ECO:0000256" key="2">
    <source>
        <dbReference type="SAM" id="SignalP"/>
    </source>
</evidence>
<keyword evidence="1" id="KW-0472">Membrane</keyword>
<organism evidence="3 4">
    <name type="scientific">Sphingomonas hominis</name>
    <dbReference type="NCBI Taxonomy" id="2741495"/>
    <lineage>
        <taxon>Bacteria</taxon>
        <taxon>Pseudomonadati</taxon>
        <taxon>Pseudomonadota</taxon>
        <taxon>Alphaproteobacteria</taxon>
        <taxon>Sphingomonadales</taxon>
        <taxon>Sphingomonadaceae</taxon>
        <taxon>Sphingomonas</taxon>
    </lineage>
</organism>